<evidence type="ECO:0000313" key="1">
    <source>
        <dbReference type="EMBL" id="KAK4024974.1"/>
    </source>
</evidence>
<proteinExistence type="predicted"/>
<dbReference type="Proteomes" id="UP001234178">
    <property type="component" value="Unassembled WGS sequence"/>
</dbReference>
<name>A0ABR0AIP4_9CRUS</name>
<evidence type="ECO:0000313" key="2">
    <source>
        <dbReference type="Proteomes" id="UP001234178"/>
    </source>
</evidence>
<reference evidence="1 2" key="1">
    <citation type="journal article" date="2023" name="Nucleic Acids Res.">
        <title>The hologenome of Daphnia magna reveals possible DNA methylation and microbiome-mediated evolution of the host genome.</title>
        <authorList>
            <person name="Chaturvedi A."/>
            <person name="Li X."/>
            <person name="Dhandapani V."/>
            <person name="Marshall H."/>
            <person name="Kissane S."/>
            <person name="Cuenca-Cambronero M."/>
            <person name="Asole G."/>
            <person name="Calvet F."/>
            <person name="Ruiz-Romero M."/>
            <person name="Marangio P."/>
            <person name="Guigo R."/>
            <person name="Rago D."/>
            <person name="Mirbahai L."/>
            <person name="Eastwood N."/>
            <person name="Colbourne J.K."/>
            <person name="Zhou J."/>
            <person name="Mallon E."/>
            <person name="Orsini L."/>
        </authorList>
    </citation>
    <scope>NUCLEOTIDE SEQUENCE [LARGE SCALE GENOMIC DNA]</scope>
    <source>
        <strain evidence="1">LRV0_1</strain>
    </source>
</reference>
<keyword evidence="2" id="KW-1185">Reference proteome</keyword>
<accession>A0ABR0AIP4</accession>
<gene>
    <name evidence="1" type="ORF">OUZ56_010468</name>
</gene>
<dbReference type="EMBL" id="JAOYFB010000037">
    <property type="protein sequence ID" value="KAK4024974.1"/>
    <property type="molecule type" value="Genomic_DNA"/>
</dbReference>
<protein>
    <submittedName>
        <fullName evidence="1">Uncharacterized protein</fullName>
    </submittedName>
</protein>
<comment type="caution">
    <text evidence="1">The sequence shown here is derived from an EMBL/GenBank/DDBJ whole genome shotgun (WGS) entry which is preliminary data.</text>
</comment>
<sequence>MFSHKNYNFKFLASGHKKRSGKFLTSSLKPEAKYKVENFRSLSLSALPRQCCALAAPLHATTTGVAAVAIPSS</sequence>
<organism evidence="1 2">
    <name type="scientific">Daphnia magna</name>
    <dbReference type="NCBI Taxonomy" id="35525"/>
    <lineage>
        <taxon>Eukaryota</taxon>
        <taxon>Metazoa</taxon>
        <taxon>Ecdysozoa</taxon>
        <taxon>Arthropoda</taxon>
        <taxon>Crustacea</taxon>
        <taxon>Branchiopoda</taxon>
        <taxon>Diplostraca</taxon>
        <taxon>Cladocera</taxon>
        <taxon>Anomopoda</taxon>
        <taxon>Daphniidae</taxon>
        <taxon>Daphnia</taxon>
    </lineage>
</organism>